<protein>
    <submittedName>
        <fullName evidence="1">Uncharacterized protein</fullName>
    </submittedName>
</protein>
<comment type="caution">
    <text evidence="1">The sequence shown here is derived from an EMBL/GenBank/DDBJ whole genome shotgun (WGS) entry which is preliminary data.</text>
</comment>
<organism evidence="1 2">
    <name type="scientific">Dendrobium thyrsiflorum</name>
    <name type="common">Pinecone-like raceme dendrobium</name>
    <name type="synonym">Orchid</name>
    <dbReference type="NCBI Taxonomy" id="117978"/>
    <lineage>
        <taxon>Eukaryota</taxon>
        <taxon>Viridiplantae</taxon>
        <taxon>Streptophyta</taxon>
        <taxon>Embryophyta</taxon>
        <taxon>Tracheophyta</taxon>
        <taxon>Spermatophyta</taxon>
        <taxon>Magnoliopsida</taxon>
        <taxon>Liliopsida</taxon>
        <taxon>Asparagales</taxon>
        <taxon>Orchidaceae</taxon>
        <taxon>Epidendroideae</taxon>
        <taxon>Malaxideae</taxon>
        <taxon>Dendrobiinae</taxon>
        <taxon>Dendrobium</taxon>
    </lineage>
</organism>
<dbReference type="AlphaFoldDB" id="A0ABD0U6W1"/>
<gene>
    <name evidence="1" type="ORF">M5K25_022544</name>
</gene>
<sequence length="235" mass="26717">MAFRDLRYDSCSISEPFPFNEPATFTLFFALAATYARFAYKERACLIAKVTISLCRPFRSPSLSQELRSPLPFARAPIFHAQWIQNYTRELIVKVFPSVKKFRYNGIMPELEEKLDIMFGRVVATVPNSGVLPPELRDVEEVASSEEDQQDDESNTERYTRLITPKIKRVRTTKPGGRQMLIGRIDDLVSAATSISSAISSSTASRKCLTIAYTLEEISKFPEIFDDQDLYDFAV</sequence>
<accession>A0ABD0U6W1</accession>
<evidence type="ECO:0000313" key="1">
    <source>
        <dbReference type="EMBL" id="KAL0908075.1"/>
    </source>
</evidence>
<evidence type="ECO:0000313" key="2">
    <source>
        <dbReference type="Proteomes" id="UP001552299"/>
    </source>
</evidence>
<reference evidence="1 2" key="1">
    <citation type="journal article" date="2024" name="Plant Biotechnol. J.">
        <title>Dendrobium thyrsiflorum genome and its molecular insights into genes involved in important horticultural traits.</title>
        <authorList>
            <person name="Chen B."/>
            <person name="Wang J.Y."/>
            <person name="Zheng P.J."/>
            <person name="Li K.L."/>
            <person name="Liang Y.M."/>
            <person name="Chen X.F."/>
            <person name="Zhang C."/>
            <person name="Zhao X."/>
            <person name="He X."/>
            <person name="Zhang G.Q."/>
            <person name="Liu Z.J."/>
            <person name="Xu Q."/>
        </authorList>
    </citation>
    <scope>NUCLEOTIDE SEQUENCE [LARGE SCALE GENOMIC DNA]</scope>
    <source>
        <strain evidence="1">GZMU011</strain>
    </source>
</reference>
<proteinExistence type="predicted"/>
<dbReference type="EMBL" id="JANQDX010000017">
    <property type="protein sequence ID" value="KAL0908075.1"/>
    <property type="molecule type" value="Genomic_DNA"/>
</dbReference>
<name>A0ABD0U6W1_DENTH</name>
<keyword evidence="2" id="KW-1185">Reference proteome</keyword>
<dbReference type="Proteomes" id="UP001552299">
    <property type="component" value="Unassembled WGS sequence"/>
</dbReference>